<keyword evidence="3" id="KW-1185">Reference proteome</keyword>
<dbReference type="InterPro" id="IPR007048">
    <property type="entry name" value="IraD/Gp25-like"/>
</dbReference>
<organism evidence="2 3">
    <name type="scientific">Desulfobacula phenolica</name>
    <dbReference type="NCBI Taxonomy" id="90732"/>
    <lineage>
        <taxon>Bacteria</taxon>
        <taxon>Pseudomonadati</taxon>
        <taxon>Thermodesulfobacteriota</taxon>
        <taxon>Desulfobacteria</taxon>
        <taxon>Desulfobacterales</taxon>
        <taxon>Desulfobacteraceae</taxon>
        <taxon>Desulfobacula</taxon>
    </lineage>
</organism>
<dbReference type="Proteomes" id="UP000199608">
    <property type="component" value="Unassembled WGS sequence"/>
</dbReference>
<dbReference type="Pfam" id="PF04965">
    <property type="entry name" value="GPW_gp25"/>
    <property type="match status" value="1"/>
</dbReference>
<protein>
    <recommendedName>
        <fullName evidence="1">IraD/Gp25-like domain-containing protein</fullName>
    </recommendedName>
</protein>
<proteinExistence type="predicted"/>
<name>A0A1H2JQ89_9BACT</name>
<dbReference type="AlphaFoldDB" id="A0A1H2JQ89"/>
<evidence type="ECO:0000313" key="2">
    <source>
        <dbReference type="EMBL" id="SDU58316.1"/>
    </source>
</evidence>
<evidence type="ECO:0000259" key="1">
    <source>
        <dbReference type="Pfam" id="PF04965"/>
    </source>
</evidence>
<feature type="domain" description="IraD/Gp25-like" evidence="1">
    <location>
        <begin position="27"/>
        <end position="117"/>
    </location>
</feature>
<gene>
    <name evidence="2" type="ORF">SAMN04487931_11417</name>
</gene>
<reference evidence="3" key="1">
    <citation type="submission" date="2016-10" db="EMBL/GenBank/DDBJ databases">
        <authorList>
            <person name="Varghese N."/>
            <person name="Submissions S."/>
        </authorList>
    </citation>
    <scope>NUCLEOTIDE SEQUENCE [LARGE SCALE GENOMIC DNA]</scope>
    <source>
        <strain evidence="3">DSM 3384</strain>
    </source>
</reference>
<dbReference type="RefSeq" id="WP_245743184.1">
    <property type="nucleotide sequence ID" value="NZ_FNLL01000014.1"/>
</dbReference>
<dbReference type="SUPFAM" id="SSF160719">
    <property type="entry name" value="gpW/gp25-like"/>
    <property type="match status" value="1"/>
</dbReference>
<dbReference type="EMBL" id="FNLL01000014">
    <property type="protein sequence ID" value="SDU58316.1"/>
    <property type="molecule type" value="Genomic_DNA"/>
</dbReference>
<sequence length="136" mass="15646">MNKSFLGTGWAFPPEFDLKTRQAKMVSQEADIMESLKIILSTSPGERVMQPTFGCGLRPRIFDNINPGTITLISDIIKRAVLFFEPRITLNSIRVDTQNQYEGFVNILLEYTIRSTNNRNNMVYPFYFKEGTDIKI</sequence>
<evidence type="ECO:0000313" key="3">
    <source>
        <dbReference type="Proteomes" id="UP000199608"/>
    </source>
</evidence>
<accession>A0A1H2JQ89</accession>
<dbReference type="Gene3D" id="3.10.450.40">
    <property type="match status" value="1"/>
</dbReference>